<dbReference type="AlphaFoldDB" id="A0AAJ1IFS4"/>
<dbReference type="SUPFAM" id="SSF52172">
    <property type="entry name" value="CheY-like"/>
    <property type="match status" value="2"/>
</dbReference>
<evidence type="ECO:0000256" key="2">
    <source>
        <dbReference type="ARBA" id="ARBA00023012"/>
    </source>
</evidence>
<dbReference type="Pfam" id="PF00072">
    <property type="entry name" value="Response_reg"/>
    <property type="match status" value="2"/>
</dbReference>
<evidence type="ECO:0000256" key="3">
    <source>
        <dbReference type="PROSITE-ProRule" id="PRU00169"/>
    </source>
</evidence>
<organism evidence="5 6">
    <name type="scientific">Candidatus Thalassospirochaeta sargassi</name>
    <dbReference type="NCBI Taxonomy" id="3119039"/>
    <lineage>
        <taxon>Bacteria</taxon>
        <taxon>Pseudomonadati</taxon>
        <taxon>Spirochaetota</taxon>
        <taxon>Spirochaetia</taxon>
        <taxon>Spirochaetales</taxon>
        <taxon>Spirochaetaceae</taxon>
        <taxon>Candidatus Thalassospirochaeta</taxon>
    </lineage>
</organism>
<keyword evidence="2" id="KW-0902">Two-component regulatory system</keyword>
<proteinExistence type="predicted"/>
<dbReference type="PANTHER" id="PTHR44591">
    <property type="entry name" value="STRESS RESPONSE REGULATOR PROTEIN 1"/>
    <property type="match status" value="1"/>
</dbReference>
<feature type="modified residue" description="4-aspartylphosphate" evidence="3">
    <location>
        <position position="348"/>
    </location>
</feature>
<protein>
    <submittedName>
        <fullName evidence="5">Response regulator</fullName>
    </submittedName>
</protein>
<dbReference type="SMART" id="SM00448">
    <property type="entry name" value="REC"/>
    <property type="match status" value="2"/>
</dbReference>
<evidence type="ECO:0000313" key="5">
    <source>
        <dbReference type="EMBL" id="MDC7226436.1"/>
    </source>
</evidence>
<dbReference type="Proteomes" id="UP001221217">
    <property type="component" value="Unassembled WGS sequence"/>
</dbReference>
<dbReference type="PANTHER" id="PTHR44591:SF14">
    <property type="entry name" value="PROTEIN PILG"/>
    <property type="match status" value="1"/>
</dbReference>
<comment type="caution">
    <text evidence="3">Lacks conserved residue(s) required for the propagation of feature annotation.</text>
</comment>
<accession>A0AAJ1IFS4</accession>
<keyword evidence="1 3" id="KW-0597">Phosphoprotein</keyword>
<feature type="domain" description="Response regulatory" evidence="4">
    <location>
        <begin position="3"/>
        <end position="119"/>
    </location>
</feature>
<name>A0AAJ1IFS4_9SPIO</name>
<sequence>MKKILLIDDSSLFREYLANKLVENGFEVIEARNGLEGSLKLRNDMPDLIIMEYYLTRKSCVEILKEKVSNKNVVDVPVIMISTRIDREKILSVAQYNVKKFFSKPIKLDALLQTVSGFLQVELEIDNSPCIIEAHFNDEILFIEIALGLNTEKIELLKFKITELAQLYGVPTPKVLIMFSNIEMKPTDAGKLDLLFNTVLEQTGNRTRAVKVLATSDYLAEFIDSKSDFKGIDIKESLDLAMDDLLGLKPDQIAHDEVAAAKILSKSKPINDSQEAIELRFESERHGEESDERVYPEANIAVVDDDMIIQELVKTVLDDTGWNCSVFNNGKEFVDSLSSQSFDLVFLDLMMPEMNGFQVLQYMKQKKINIPTIVFSALTRKETVGKAMSFGVKSYIIKPLKPENLKSKAFEILISDF</sequence>
<dbReference type="GO" id="GO:0000160">
    <property type="term" value="P:phosphorelay signal transduction system"/>
    <property type="evidence" value="ECO:0007669"/>
    <property type="project" value="UniProtKB-KW"/>
</dbReference>
<dbReference type="InterPro" id="IPR011006">
    <property type="entry name" value="CheY-like_superfamily"/>
</dbReference>
<evidence type="ECO:0000259" key="4">
    <source>
        <dbReference type="PROSITE" id="PS50110"/>
    </source>
</evidence>
<dbReference type="CDD" id="cd00156">
    <property type="entry name" value="REC"/>
    <property type="match status" value="1"/>
</dbReference>
<dbReference type="Gene3D" id="3.40.50.2300">
    <property type="match status" value="2"/>
</dbReference>
<gene>
    <name evidence="5" type="ORF">PQJ61_06700</name>
</gene>
<dbReference type="InterPro" id="IPR001789">
    <property type="entry name" value="Sig_transdc_resp-reg_receiver"/>
</dbReference>
<feature type="domain" description="Response regulatory" evidence="4">
    <location>
        <begin position="299"/>
        <end position="413"/>
    </location>
</feature>
<dbReference type="PROSITE" id="PS50110">
    <property type="entry name" value="RESPONSE_REGULATORY"/>
    <property type="match status" value="2"/>
</dbReference>
<evidence type="ECO:0000313" key="6">
    <source>
        <dbReference type="Proteomes" id="UP001221217"/>
    </source>
</evidence>
<dbReference type="InterPro" id="IPR050595">
    <property type="entry name" value="Bact_response_regulator"/>
</dbReference>
<comment type="caution">
    <text evidence="5">The sequence shown here is derived from an EMBL/GenBank/DDBJ whole genome shotgun (WGS) entry which is preliminary data.</text>
</comment>
<reference evidence="5 6" key="1">
    <citation type="submission" date="2022-12" db="EMBL/GenBank/DDBJ databases">
        <title>Metagenome assembled genome from gulf of manar.</title>
        <authorList>
            <person name="Kohli P."/>
            <person name="Pk S."/>
            <person name="Venkata Ramana C."/>
            <person name="Sasikala C."/>
        </authorList>
    </citation>
    <scope>NUCLEOTIDE SEQUENCE [LARGE SCALE GENOMIC DNA]</scope>
    <source>
        <strain evidence="5">JB008</strain>
    </source>
</reference>
<evidence type="ECO:0000256" key="1">
    <source>
        <dbReference type="ARBA" id="ARBA00022553"/>
    </source>
</evidence>
<dbReference type="EMBL" id="JAQQAL010000011">
    <property type="protein sequence ID" value="MDC7226436.1"/>
    <property type="molecule type" value="Genomic_DNA"/>
</dbReference>